<comment type="caution">
    <text evidence="2">The sequence shown here is derived from an EMBL/GenBank/DDBJ whole genome shotgun (WGS) entry which is preliminary data.</text>
</comment>
<proteinExistence type="predicted"/>
<feature type="domain" description="AB hydrolase-1" evidence="1">
    <location>
        <begin position="59"/>
        <end position="289"/>
    </location>
</feature>
<dbReference type="SUPFAM" id="SSF53474">
    <property type="entry name" value="alpha/beta-Hydrolases"/>
    <property type="match status" value="1"/>
</dbReference>
<name>A0A8J6QQU2_9BACT</name>
<dbReference type="Proteomes" id="UP000632828">
    <property type="component" value="Unassembled WGS sequence"/>
</dbReference>
<gene>
    <name evidence="2" type="ORF">ICT70_12745</name>
</gene>
<dbReference type="Gene3D" id="3.40.50.1820">
    <property type="entry name" value="alpha/beta hydrolase"/>
    <property type="match status" value="1"/>
</dbReference>
<evidence type="ECO:0000313" key="3">
    <source>
        <dbReference type="Proteomes" id="UP000632828"/>
    </source>
</evidence>
<accession>A0A8J6QQU2</accession>
<keyword evidence="3" id="KW-1185">Reference proteome</keyword>
<dbReference type="InterPro" id="IPR050266">
    <property type="entry name" value="AB_hydrolase_sf"/>
</dbReference>
<dbReference type="AlphaFoldDB" id="A0A8J6QQU2"/>
<dbReference type="GO" id="GO:0016787">
    <property type="term" value="F:hydrolase activity"/>
    <property type="evidence" value="ECO:0007669"/>
    <property type="project" value="UniProtKB-KW"/>
</dbReference>
<evidence type="ECO:0000259" key="1">
    <source>
        <dbReference type="Pfam" id="PF00561"/>
    </source>
</evidence>
<protein>
    <submittedName>
        <fullName evidence="2">Alpha/beta hydrolase</fullName>
    </submittedName>
</protein>
<dbReference type="InterPro" id="IPR000073">
    <property type="entry name" value="AB_hydrolase_1"/>
</dbReference>
<dbReference type="RefSeq" id="WP_191157234.1">
    <property type="nucleotide sequence ID" value="NZ_JACWUN010000016.1"/>
</dbReference>
<dbReference type="EMBL" id="JACWUN010000016">
    <property type="protein sequence ID" value="MBD1401531.1"/>
    <property type="molecule type" value="Genomic_DNA"/>
</dbReference>
<dbReference type="Pfam" id="PF00561">
    <property type="entry name" value="Abhydrolase_1"/>
    <property type="match status" value="1"/>
</dbReference>
<dbReference type="PANTHER" id="PTHR43798">
    <property type="entry name" value="MONOACYLGLYCEROL LIPASE"/>
    <property type="match status" value="1"/>
</dbReference>
<organism evidence="2 3">
    <name type="scientific">Pelovirga terrestris</name>
    <dbReference type="NCBI Taxonomy" id="2771352"/>
    <lineage>
        <taxon>Bacteria</taxon>
        <taxon>Pseudomonadati</taxon>
        <taxon>Thermodesulfobacteriota</taxon>
        <taxon>Desulfuromonadia</taxon>
        <taxon>Geobacterales</taxon>
        <taxon>Geobacteraceae</taxon>
        <taxon>Pelovirga</taxon>
    </lineage>
</organism>
<dbReference type="PRINTS" id="PR00111">
    <property type="entry name" value="ABHYDROLASE"/>
</dbReference>
<dbReference type="PANTHER" id="PTHR43798:SF33">
    <property type="entry name" value="HYDROLASE, PUTATIVE (AFU_ORTHOLOGUE AFUA_2G14860)-RELATED"/>
    <property type="match status" value="1"/>
</dbReference>
<reference evidence="2" key="1">
    <citation type="submission" date="2020-09" db="EMBL/GenBank/DDBJ databases">
        <title>Pelobacter alkaliphilus sp. nov., a novel anaerobic arsenate-reducing bacterium from terrestrial mud volcano.</title>
        <authorList>
            <person name="Khomyakova M.A."/>
            <person name="Merkel A.Y."/>
            <person name="Slobodkin A.I."/>
        </authorList>
    </citation>
    <scope>NUCLEOTIDE SEQUENCE</scope>
    <source>
        <strain evidence="2">M08fum</strain>
    </source>
</reference>
<keyword evidence="2" id="KW-0378">Hydrolase</keyword>
<sequence length="459" mass="49958">MICSTMRISAVVVLMLLGWPGLTISAPAQSPWQQEQLLQEPIFNGHFFLREAGSEHQDILLLVHGLGDGASDIWEPFVAELAESFHVIAPDLPGFGRSSKANQLYSPANYAEFAHWLLDRHPGKPVYLVGHSLGGAISLHVAARHSGRLERLILVDAVGTLHRLAVSQNLVRDLINLDLPFFSTTVESTLGRIAGLVLEKTARVPLDPDLLLVNAAAREKFLAGDPARIAALALVQSDFSLLLPRITTPTWLIWGDQDQIAPLRIATILDWNLTDSRLRLLYGLDHIPMNEDPQRFMGALQQALLDNKPDSAPLATPVEPVDAVCDQQRGRVFSGNFATLQIDNCSDVLIHDAQVAQLITSDSQVTIERSLLGNDAQGIAVQTLRSTLTLTGVDIKGRIGMQMDQSRIDLAGGRFLETPLAVMAVGNPSSILFSSSIKRLNGQLISLQLSRGLGQGESF</sequence>
<dbReference type="GO" id="GO:0016020">
    <property type="term" value="C:membrane"/>
    <property type="evidence" value="ECO:0007669"/>
    <property type="project" value="TreeGrafter"/>
</dbReference>
<dbReference type="InterPro" id="IPR029058">
    <property type="entry name" value="AB_hydrolase_fold"/>
</dbReference>
<evidence type="ECO:0000313" key="2">
    <source>
        <dbReference type="EMBL" id="MBD1401531.1"/>
    </source>
</evidence>